<keyword evidence="4" id="KW-0281">Fimbrium</keyword>
<dbReference type="InterPro" id="IPR008966">
    <property type="entry name" value="Adhesion_dom_sf"/>
</dbReference>
<gene>
    <name evidence="7" type="primary">lpfD_2</name>
    <name evidence="7" type="ORF">SB6408_02855</name>
</gene>
<keyword evidence="3 5" id="KW-0732">Signal</keyword>
<accession>A0A564NVG2</accession>
<proteinExistence type="inferred from homology"/>
<evidence type="ECO:0000256" key="1">
    <source>
        <dbReference type="ARBA" id="ARBA00004561"/>
    </source>
</evidence>
<dbReference type="GO" id="GO:0043709">
    <property type="term" value="P:cell adhesion involved in single-species biofilm formation"/>
    <property type="evidence" value="ECO:0007669"/>
    <property type="project" value="TreeGrafter"/>
</dbReference>
<evidence type="ECO:0000256" key="3">
    <source>
        <dbReference type="ARBA" id="ARBA00022729"/>
    </source>
</evidence>
<reference evidence="7 8" key="1">
    <citation type="submission" date="2019-07" db="EMBL/GenBank/DDBJ databases">
        <authorList>
            <person name="Brisse S."/>
            <person name="Rodrigues C."/>
            <person name="Thorpe H."/>
        </authorList>
    </citation>
    <scope>NUCLEOTIDE SEQUENCE [LARGE SCALE GENOMIC DNA]</scope>
    <source>
        <strain evidence="7">SB6408</strain>
    </source>
</reference>
<feature type="chain" id="PRO_5021789459" evidence="5">
    <location>
        <begin position="21"/>
        <end position="356"/>
    </location>
</feature>
<name>A0A564NVG2_9ENTR</name>
<feature type="domain" description="Fimbrial-type adhesion" evidence="6">
    <location>
        <begin position="213"/>
        <end position="355"/>
    </location>
</feature>
<evidence type="ECO:0000256" key="5">
    <source>
        <dbReference type="SAM" id="SignalP"/>
    </source>
</evidence>
<dbReference type="GO" id="GO:0009289">
    <property type="term" value="C:pilus"/>
    <property type="evidence" value="ECO:0007669"/>
    <property type="project" value="UniProtKB-SubCell"/>
</dbReference>
<dbReference type="Pfam" id="PF00419">
    <property type="entry name" value="Fimbrial"/>
    <property type="match status" value="1"/>
</dbReference>
<comment type="similarity">
    <text evidence="2">Belongs to the fimbrial protein family.</text>
</comment>
<dbReference type="SUPFAM" id="SSF49401">
    <property type="entry name" value="Bacterial adhesins"/>
    <property type="match status" value="1"/>
</dbReference>
<evidence type="ECO:0000259" key="6">
    <source>
        <dbReference type="Pfam" id="PF00419"/>
    </source>
</evidence>
<evidence type="ECO:0000256" key="4">
    <source>
        <dbReference type="ARBA" id="ARBA00023263"/>
    </source>
</evidence>
<evidence type="ECO:0000313" key="7">
    <source>
        <dbReference type="EMBL" id="VUT09893.1"/>
    </source>
</evidence>
<dbReference type="EMBL" id="CABGHF010000066">
    <property type="protein sequence ID" value="VUT09893.1"/>
    <property type="molecule type" value="Genomic_DNA"/>
</dbReference>
<evidence type="ECO:0000256" key="2">
    <source>
        <dbReference type="ARBA" id="ARBA00006671"/>
    </source>
</evidence>
<dbReference type="RefSeq" id="WP_235891653.1">
    <property type="nucleotide sequence ID" value="NZ_CABGHF010000066.1"/>
</dbReference>
<comment type="subcellular location">
    <subcellularLocation>
        <location evidence="1">Fimbrium</location>
    </subcellularLocation>
</comment>
<dbReference type="InterPro" id="IPR000259">
    <property type="entry name" value="Adhesion_dom_fimbrial"/>
</dbReference>
<evidence type="ECO:0000313" key="8">
    <source>
        <dbReference type="Proteomes" id="UP000318370"/>
    </source>
</evidence>
<dbReference type="AlphaFoldDB" id="A0A564NVG2"/>
<feature type="signal peptide" evidence="5">
    <location>
        <begin position="1"/>
        <end position="20"/>
    </location>
</feature>
<sequence>MKWMKYFTLLLAFCSGHAIAEDFGSGTGWCQSQQGTNVVQFSVNKTITDTTGNQAGNIIDATWSRSGTYSASCDCDATSYRGYNYFSATTGSLTQKGTYSESRAYGTMDYYVLLQNKLEIGTEVYIAGKLNKYVPVPFSAISNNDSGAGGCTGATMEGLTAGYRGNARIYISHPLVGEITIPDTVVANLYLSKSSASSGDNVPGPVPPLTQVHISGTIIVPQSCTIEAGQVIEVNFDDILGKDIKNLGDSPTQKTTKFAFSCSNVANGTNLSIALYGENDPHNNDYLKTTNDDIGIKINDLSGNVVAPNSDSALPVSSYSNGTGSSSFTAAPVNTTGNIPHTGQYEATATLEVQIR</sequence>
<dbReference type="PANTHER" id="PTHR33420:SF31">
    <property type="entry name" value="TYPE 1 FIMBRIN D-MANNOSE SPECIFIC ADHESIN"/>
    <property type="match status" value="1"/>
</dbReference>
<dbReference type="InterPro" id="IPR050263">
    <property type="entry name" value="Bact_Fimbrial_Adh_Pro"/>
</dbReference>
<dbReference type="Proteomes" id="UP000318370">
    <property type="component" value="Unassembled WGS sequence"/>
</dbReference>
<dbReference type="Gene3D" id="2.60.40.1090">
    <property type="entry name" value="Fimbrial-type adhesion domain"/>
    <property type="match status" value="1"/>
</dbReference>
<dbReference type="NCBIfam" id="NF011825">
    <property type="entry name" value="PRK15297.1"/>
    <property type="match status" value="1"/>
</dbReference>
<dbReference type="PANTHER" id="PTHR33420">
    <property type="entry name" value="FIMBRIAL SUBUNIT ELFA-RELATED"/>
    <property type="match status" value="1"/>
</dbReference>
<organism evidence="7 8">
    <name type="scientific">Klebsiella spallanzanii</name>
    <dbReference type="NCBI Taxonomy" id="2587528"/>
    <lineage>
        <taxon>Bacteria</taxon>
        <taxon>Pseudomonadati</taxon>
        <taxon>Pseudomonadota</taxon>
        <taxon>Gammaproteobacteria</taxon>
        <taxon>Enterobacterales</taxon>
        <taxon>Enterobacteriaceae</taxon>
        <taxon>Klebsiella/Raoultella group</taxon>
        <taxon>Klebsiella</taxon>
    </lineage>
</organism>
<dbReference type="InterPro" id="IPR036937">
    <property type="entry name" value="Adhesion_dom_fimbrial_sf"/>
</dbReference>
<protein>
    <submittedName>
        <fullName evidence="7">Putative minor fimbrial subunit LpfD</fullName>
    </submittedName>
</protein>